<dbReference type="GO" id="GO:0009898">
    <property type="term" value="C:cytoplasmic side of plasma membrane"/>
    <property type="evidence" value="ECO:0007669"/>
    <property type="project" value="TreeGrafter"/>
</dbReference>
<proteinExistence type="predicted"/>
<dbReference type="InterPro" id="IPR050625">
    <property type="entry name" value="ParA/MinD_ATPase"/>
</dbReference>
<evidence type="ECO:0000256" key="2">
    <source>
        <dbReference type="ARBA" id="ARBA00022840"/>
    </source>
</evidence>
<evidence type="ECO:0000256" key="3">
    <source>
        <dbReference type="PIRSR" id="PIRSR003092-1"/>
    </source>
</evidence>
<dbReference type="SUPFAM" id="SSF52540">
    <property type="entry name" value="P-loop containing nucleoside triphosphate hydrolases"/>
    <property type="match status" value="1"/>
</dbReference>
<organism evidence="5 6">
    <name type="scientific">Rohdeia mirabilis</name>
    <dbReference type="NCBI Taxonomy" id="2528008"/>
    <lineage>
        <taxon>Bacteria</taxon>
        <taxon>Pseudomonadati</taxon>
        <taxon>Planctomycetota</taxon>
        <taxon>Planctomycetia</taxon>
        <taxon>Planctomycetia incertae sedis</taxon>
        <taxon>Rohdeia</taxon>
    </lineage>
</organism>
<protein>
    <submittedName>
        <fullName evidence="5">Flagellum site-determining protein YlxH</fullName>
    </submittedName>
</protein>
<sequence>MELSVRTPPAPPRTGTVPLVVVTGGKGGVGKSTLALNLAADLGARGQRVLLADLDFGLGNLDVMLGVEPSATIEDFVRGAVALDACLVDVAPGVRLLPSSSGTRAMAAANGSRRDALLEALGELSSDVDVVVADTAAGIGPDVLEFTAAADYALVVTSPEPTAQADAYGLLKAFDELARERGTTAPTPELLVNRCCDLSQARRVAAHLRAVAERFLGRRPALAGWLPETRDVPRSLSLRTTLAASAGPGLATDLVALLADRIDRIVQPRRVR</sequence>
<dbReference type="InterPro" id="IPR025501">
    <property type="entry name" value="MinD_FleN"/>
</dbReference>
<dbReference type="Gene3D" id="3.40.50.300">
    <property type="entry name" value="P-loop containing nucleotide triphosphate hydrolases"/>
    <property type="match status" value="1"/>
</dbReference>
<evidence type="ECO:0000313" key="6">
    <source>
        <dbReference type="Proteomes" id="UP000319342"/>
    </source>
</evidence>
<dbReference type="PANTHER" id="PTHR43384">
    <property type="entry name" value="SEPTUM SITE-DETERMINING PROTEIN MIND HOMOLOG, CHLOROPLASTIC-RELATED"/>
    <property type="match status" value="1"/>
</dbReference>
<gene>
    <name evidence="5" type="primary">ylxH</name>
    <name evidence="5" type="ORF">Pla163_36160</name>
</gene>
<keyword evidence="1 3" id="KW-0547">Nucleotide-binding</keyword>
<dbReference type="GO" id="GO:0005524">
    <property type="term" value="F:ATP binding"/>
    <property type="evidence" value="ECO:0007669"/>
    <property type="project" value="UniProtKB-KW"/>
</dbReference>
<evidence type="ECO:0000259" key="4">
    <source>
        <dbReference type="Pfam" id="PF13614"/>
    </source>
</evidence>
<reference evidence="5 6" key="1">
    <citation type="submission" date="2019-02" db="EMBL/GenBank/DDBJ databases">
        <title>Deep-cultivation of Planctomycetes and their phenomic and genomic characterization uncovers novel biology.</title>
        <authorList>
            <person name="Wiegand S."/>
            <person name="Jogler M."/>
            <person name="Boedeker C."/>
            <person name="Pinto D."/>
            <person name="Vollmers J."/>
            <person name="Rivas-Marin E."/>
            <person name="Kohn T."/>
            <person name="Peeters S.H."/>
            <person name="Heuer A."/>
            <person name="Rast P."/>
            <person name="Oberbeckmann S."/>
            <person name="Bunk B."/>
            <person name="Jeske O."/>
            <person name="Meyerdierks A."/>
            <person name="Storesund J.E."/>
            <person name="Kallscheuer N."/>
            <person name="Luecker S."/>
            <person name="Lage O.M."/>
            <person name="Pohl T."/>
            <person name="Merkel B.J."/>
            <person name="Hornburger P."/>
            <person name="Mueller R.-W."/>
            <person name="Bruemmer F."/>
            <person name="Labrenz M."/>
            <person name="Spormann A.M."/>
            <person name="Op den Camp H."/>
            <person name="Overmann J."/>
            <person name="Amann R."/>
            <person name="Jetten M.S.M."/>
            <person name="Mascher T."/>
            <person name="Medema M.H."/>
            <person name="Devos D.P."/>
            <person name="Kaster A.-K."/>
            <person name="Ovreas L."/>
            <person name="Rohde M."/>
            <person name="Galperin M.Y."/>
            <person name="Jogler C."/>
        </authorList>
    </citation>
    <scope>NUCLEOTIDE SEQUENCE [LARGE SCALE GENOMIC DNA]</scope>
    <source>
        <strain evidence="5 6">Pla163</strain>
    </source>
</reference>
<dbReference type="PIRSF" id="PIRSF003092">
    <property type="entry name" value="MinD"/>
    <property type="match status" value="1"/>
</dbReference>
<evidence type="ECO:0000256" key="1">
    <source>
        <dbReference type="ARBA" id="ARBA00022741"/>
    </source>
</evidence>
<dbReference type="PANTHER" id="PTHR43384:SF4">
    <property type="entry name" value="CELLULOSE BIOSYNTHESIS PROTEIN BCSQ-RELATED"/>
    <property type="match status" value="1"/>
</dbReference>
<dbReference type="Proteomes" id="UP000319342">
    <property type="component" value="Chromosome"/>
</dbReference>
<dbReference type="AlphaFoldDB" id="A0A518D4Q6"/>
<dbReference type="Pfam" id="PF13614">
    <property type="entry name" value="AAA_31"/>
    <property type="match status" value="1"/>
</dbReference>
<keyword evidence="6" id="KW-1185">Reference proteome</keyword>
<accession>A0A518D4Q6</accession>
<name>A0A518D4Q6_9BACT</name>
<dbReference type="GO" id="GO:0005829">
    <property type="term" value="C:cytosol"/>
    <property type="evidence" value="ECO:0007669"/>
    <property type="project" value="TreeGrafter"/>
</dbReference>
<evidence type="ECO:0000313" key="5">
    <source>
        <dbReference type="EMBL" id="QDU86465.1"/>
    </source>
</evidence>
<feature type="domain" description="AAA" evidence="4">
    <location>
        <begin position="20"/>
        <end position="179"/>
    </location>
</feature>
<dbReference type="EMBL" id="CP036290">
    <property type="protein sequence ID" value="QDU86465.1"/>
    <property type="molecule type" value="Genomic_DNA"/>
</dbReference>
<dbReference type="InterPro" id="IPR027417">
    <property type="entry name" value="P-loop_NTPase"/>
</dbReference>
<dbReference type="GO" id="GO:0016887">
    <property type="term" value="F:ATP hydrolysis activity"/>
    <property type="evidence" value="ECO:0007669"/>
    <property type="project" value="TreeGrafter"/>
</dbReference>
<dbReference type="InterPro" id="IPR025669">
    <property type="entry name" value="AAA_dom"/>
</dbReference>
<dbReference type="GO" id="GO:0051782">
    <property type="term" value="P:negative regulation of cell division"/>
    <property type="evidence" value="ECO:0007669"/>
    <property type="project" value="TreeGrafter"/>
</dbReference>
<feature type="binding site" evidence="3">
    <location>
        <begin position="26"/>
        <end position="33"/>
    </location>
    <ligand>
        <name>ATP</name>
        <dbReference type="ChEBI" id="CHEBI:30616"/>
    </ligand>
</feature>
<keyword evidence="2 3" id="KW-0067">ATP-binding</keyword>